<comment type="caution">
    <text evidence="2">The sequence shown here is derived from an EMBL/GenBank/DDBJ whole genome shotgun (WGS) entry which is preliminary data.</text>
</comment>
<dbReference type="Gene3D" id="3.10.450.50">
    <property type="match status" value="1"/>
</dbReference>
<dbReference type="SUPFAM" id="SSF54427">
    <property type="entry name" value="NTF2-like"/>
    <property type="match status" value="1"/>
</dbReference>
<dbReference type="Pfam" id="PF13577">
    <property type="entry name" value="SnoaL_4"/>
    <property type="match status" value="1"/>
</dbReference>
<dbReference type="InterPro" id="IPR037401">
    <property type="entry name" value="SnoaL-like"/>
</dbReference>
<evidence type="ECO:0000313" key="3">
    <source>
        <dbReference type="Proteomes" id="UP000605897"/>
    </source>
</evidence>
<keyword evidence="3" id="KW-1185">Reference proteome</keyword>
<evidence type="ECO:0000313" key="2">
    <source>
        <dbReference type="EMBL" id="GHE76785.1"/>
    </source>
</evidence>
<dbReference type="InterPro" id="IPR032710">
    <property type="entry name" value="NTF2-like_dom_sf"/>
</dbReference>
<protein>
    <recommendedName>
        <fullName evidence="1">SnoaL-like domain-containing protein</fullName>
    </recommendedName>
</protein>
<proteinExistence type="predicted"/>
<name>A0ABQ3IB20_9PSEU</name>
<feature type="domain" description="SnoaL-like" evidence="1">
    <location>
        <begin position="11"/>
        <end position="145"/>
    </location>
</feature>
<accession>A0ABQ3IB20</accession>
<sequence>MSDALGPLEILLAEREIQRTHFRFFQLADAGDYARLARECFTPEADIEYTIMPGPPQRFHGRDEFARFMLAGGRRPGPAVAHVAGQSSIDWSSGRPHLSGYATVWHWAATRTASGEHRPADWTTIGRIEDDYEEAGDRWLIARRHVSPAAGLVATGSAPGLGRPAR</sequence>
<dbReference type="EMBL" id="BNAU01000001">
    <property type="protein sequence ID" value="GHE76785.1"/>
    <property type="molecule type" value="Genomic_DNA"/>
</dbReference>
<dbReference type="RefSeq" id="WP_191242610.1">
    <property type="nucleotide sequence ID" value="NZ_BNAU01000001.1"/>
</dbReference>
<reference evidence="3" key="1">
    <citation type="journal article" date="2019" name="Int. J. Syst. Evol. Microbiol.">
        <title>The Global Catalogue of Microorganisms (GCM) 10K type strain sequencing project: providing services to taxonomists for standard genome sequencing and annotation.</title>
        <authorList>
            <consortium name="The Broad Institute Genomics Platform"/>
            <consortium name="The Broad Institute Genome Sequencing Center for Infectious Disease"/>
            <person name="Wu L."/>
            <person name="Ma J."/>
        </authorList>
    </citation>
    <scope>NUCLEOTIDE SEQUENCE [LARGE SCALE GENOMIC DNA]</scope>
    <source>
        <strain evidence="3">CGMCC 4.7677</strain>
    </source>
</reference>
<evidence type="ECO:0000259" key="1">
    <source>
        <dbReference type="Pfam" id="PF13577"/>
    </source>
</evidence>
<organism evidence="2 3">
    <name type="scientific">Amycolatopsis deserti</name>
    <dbReference type="NCBI Taxonomy" id="185696"/>
    <lineage>
        <taxon>Bacteria</taxon>
        <taxon>Bacillati</taxon>
        <taxon>Actinomycetota</taxon>
        <taxon>Actinomycetes</taxon>
        <taxon>Pseudonocardiales</taxon>
        <taxon>Pseudonocardiaceae</taxon>
        <taxon>Amycolatopsis</taxon>
    </lineage>
</organism>
<gene>
    <name evidence="2" type="ORF">GCM10017786_02460</name>
</gene>
<dbReference type="Proteomes" id="UP000605897">
    <property type="component" value="Unassembled WGS sequence"/>
</dbReference>